<dbReference type="SUPFAM" id="SSF158436">
    <property type="entry name" value="Ta0600-like"/>
    <property type="match status" value="1"/>
</dbReference>
<dbReference type="Gene3D" id="1.20.1440.50">
    <property type="entry name" value="Ta0600-like"/>
    <property type="match status" value="1"/>
</dbReference>
<proteinExistence type="predicted"/>
<dbReference type="InterPro" id="IPR023130">
    <property type="entry name" value="Ta0600-like_sf"/>
</dbReference>
<accession>A0A0F9HT88</accession>
<dbReference type="NCBIfam" id="NF003319">
    <property type="entry name" value="PRK04330.1"/>
    <property type="match status" value="1"/>
</dbReference>
<protein>
    <submittedName>
        <fullName evidence="1">Uncharacterized protein</fullName>
    </submittedName>
</protein>
<evidence type="ECO:0000313" key="1">
    <source>
        <dbReference type="EMBL" id="KKL78347.1"/>
    </source>
</evidence>
<dbReference type="AlphaFoldDB" id="A0A0F9HT88"/>
<gene>
    <name evidence="1" type="ORF">LCGC14_2025740</name>
</gene>
<reference evidence="1" key="1">
    <citation type="journal article" date="2015" name="Nature">
        <title>Complex archaea that bridge the gap between prokaryotes and eukaryotes.</title>
        <authorList>
            <person name="Spang A."/>
            <person name="Saw J.H."/>
            <person name="Jorgensen S.L."/>
            <person name="Zaremba-Niedzwiedzka K."/>
            <person name="Martijn J."/>
            <person name="Lind A.E."/>
            <person name="van Eijk R."/>
            <person name="Schleper C."/>
            <person name="Guy L."/>
            <person name="Ettema T.J."/>
        </authorList>
    </citation>
    <scope>NUCLEOTIDE SEQUENCE</scope>
</reference>
<sequence>MPTVSAEEIKKAFDTVEELLNGMMSDRSVPRNIKRVAQKSINELHKEDETHGVISSNVMYMVDDLAQDANIPFHARTTVYRIISILERIKD</sequence>
<name>A0A0F9HT88_9ZZZZ</name>
<organism evidence="1">
    <name type="scientific">marine sediment metagenome</name>
    <dbReference type="NCBI Taxonomy" id="412755"/>
    <lineage>
        <taxon>unclassified sequences</taxon>
        <taxon>metagenomes</taxon>
        <taxon>ecological metagenomes</taxon>
    </lineage>
</organism>
<dbReference type="EMBL" id="LAZR01023486">
    <property type="protein sequence ID" value="KKL78347.1"/>
    <property type="molecule type" value="Genomic_DNA"/>
</dbReference>
<dbReference type="Pfam" id="PF03685">
    <property type="entry name" value="UPF0147"/>
    <property type="match status" value="1"/>
</dbReference>
<dbReference type="InterPro" id="IPR005354">
    <property type="entry name" value="UPF0147"/>
</dbReference>
<comment type="caution">
    <text evidence="1">The sequence shown here is derived from an EMBL/GenBank/DDBJ whole genome shotgun (WGS) entry which is preliminary data.</text>
</comment>